<gene>
    <name evidence="2" type="ORF">OGAPHI_001711</name>
</gene>
<feature type="region of interest" description="Disordered" evidence="1">
    <location>
        <begin position="1"/>
        <end position="24"/>
    </location>
</feature>
<dbReference type="RefSeq" id="XP_046062371.1">
    <property type="nucleotide sequence ID" value="XM_046202502.1"/>
</dbReference>
<reference evidence="2" key="1">
    <citation type="journal article" date="2021" name="Open Biol.">
        <title>Shared evolutionary footprints suggest mitochondrial oxidative damage underlies multiple complex I losses in fungi.</title>
        <authorList>
            <person name="Schikora-Tamarit M.A."/>
            <person name="Marcet-Houben M."/>
            <person name="Nosek J."/>
            <person name="Gabaldon T."/>
        </authorList>
    </citation>
    <scope>NUCLEOTIDE SEQUENCE</scope>
    <source>
        <strain evidence="2">CBS6075</strain>
    </source>
</reference>
<evidence type="ECO:0000313" key="3">
    <source>
        <dbReference type="Proteomes" id="UP000769157"/>
    </source>
</evidence>
<keyword evidence="3" id="KW-1185">Reference proteome</keyword>
<name>A0A9P8P9V1_9ASCO</name>
<protein>
    <submittedName>
        <fullName evidence="2">Uncharacterized protein</fullName>
    </submittedName>
</protein>
<proteinExistence type="predicted"/>
<reference evidence="2" key="2">
    <citation type="submission" date="2021-01" db="EMBL/GenBank/DDBJ databases">
        <authorList>
            <person name="Schikora-Tamarit M.A."/>
        </authorList>
    </citation>
    <scope>NUCLEOTIDE SEQUENCE</scope>
    <source>
        <strain evidence="2">CBS6075</strain>
    </source>
</reference>
<evidence type="ECO:0000313" key="2">
    <source>
        <dbReference type="EMBL" id="KAH3667957.1"/>
    </source>
</evidence>
<sequence>MVEGRSVLRHSVIPNSRGTQTRLRRSPLEPDLNVSVLLVNIKQVVEDKVRLHRRQTNNSLGHSSVNVQRFPSGSRVSSHQRMNSLDLLWTSKWVLSVEVSVSRNKDCLLTVEELLELLGKLVVSSVSRRPQGVTTSLWNSIQVQVSNTSWTLLVDQVGVPDLGTSDRVLDCVPVSEVVVLESKTSSKRLLEVVLPDDRDTRQTVNLGSLWVLLNTSPVVTKLTLLLWRQLLVSEEDNDSLCNQQSQLVLLLIGQVLKL</sequence>
<evidence type="ECO:0000256" key="1">
    <source>
        <dbReference type="SAM" id="MobiDB-lite"/>
    </source>
</evidence>
<dbReference type="AlphaFoldDB" id="A0A9P8P9V1"/>
<dbReference type="Proteomes" id="UP000769157">
    <property type="component" value="Unassembled WGS sequence"/>
</dbReference>
<accession>A0A9P8P9V1</accession>
<dbReference type="EMBL" id="JAEUBE010000158">
    <property type="protein sequence ID" value="KAH3667957.1"/>
    <property type="molecule type" value="Genomic_DNA"/>
</dbReference>
<organism evidence="2 3">
    <name type="scientific">Ogataea philodendri</name>
    <dbReference type="NCBI Taxonomy" id="1378263"/>
    <lineage>
        <taxon>Eukaryota</taxon>
        <taxon>Fungi</taxon>
        <taxon>Dikarya</taxon>
        <taxon>Ascomycota</taxon>
        <taxon>Saccharomycotina</taxon>
        <taxon>Pichiomycetes</taxon>
        <taxon>Pichiales</taxon>
        <taxon>Pichiaceae</taxon>
        <taxon>Ogataea</taxon>
    </lineage>
</organism>
<dbReference type="GeneID" id="70233678"/>
<comment type="caution">
    <text evidence="2">The sequence shown here is derived from an EMBL/GenBank/DDBJ whole genome shotgun (WGS) entry which is preliminary data.</text>
</comment>